<evidence type="ECO:0000313" key="2">
    <source>
        <dbReference type="Proteomes" id="UP000499080"/>
    </source>
</evidence>
<name>A0A4Y1ZZD4_ARAVE</name>
<reference evidence="1 2" key="1">
    <citation type="journal article" date="2019" name="Sci. Rep.">
        <title>Orb-weaving spider Araneus ventricosus genome elucidates the spidroin gene catalogue.</title>
        <authorList>
            <person name="Kono N."/>
            <person name="Nakamura H."/>
            <person name="Ohtoshi R."/>
            <person name="Moran D.A.P."/>
            <person name="Shinohara A."/>
            <person name="Yoshida Y."/>
            <person name="Fujiwara M."/>
            <person name="Mori M."/>
            <person name="Tomita M."/>
            <person name="Arakawa K."/>
        </authorList>
    </citation>
    <scope>NUCLEOTIDE SEQUENCE [LARGE SCALE GENOMIC DNA]</scope>
</reference>
<dbReference type="AlphaFoldDB" id="A0A4Y1ZZD4"/>
<organism evidence="1 2">
    <name type="scientific">Araneus ventricosus</name>
    <name type="common">Orbweaver spider</name>
    <name type="synonym">Epeira ventricosa</name>
    <dbReference type="NCBI Taxonomy" id="182803"/>
    <lineage>
        <taxon>Eukaryota</taxon>
        <taxon>Metazoa</taxon>
        <taxon>Ecdysozoa</taxon>
        <taxon>Arthropoda</taxon>
        <taxon>Chelicerata</taxon>
        <taxon>Arachnida</taxon>
        <taxon>Araneae</taxon>
        <taxon>Araneomorphae</taxon>
        <taxon>Entelegynae</taxon>
        <taxon>Araneoidea</taxon>
        <taxon>Araneidae</taxon>
        <taxon>Araneus</taxon>
    </lineage>
</organism>
<protein>
    <submittedName>
        <fullName evidence="1">Uncharacterized protein</fullName>
    </submittedName>
</protein>
<gene>
    <name evidence="1" type="ORF">AVEN_115394_1</name>
</gene>
<evidence type="ECO:0000313" key="1">
    <source>
        <dbReference type="EMBL" id="GBL72479.1"/>
    </source>
</evidence>
<keyword evidence="2" id="KW-1185">Reference proteome</keyword>
<dbReference type="Proteomes" id="UP000499080">
    <property type="component" value="Unassembled WGS sequence"/>
</dbReference>
<proteinExistence type="predicted"/>
<dbReference type="EMBL" id="BGPR01000001">
    <property type="protein sequence ID" value="GBL72479.1"/>
    <property type="molecule type" value="Genomic_DNA"/>
</dbReference>
<comment type="caution">
    <text evidence="1">The sequence shown here is derived from an EMBL/GenBank/DDBJ whole genome shotgun (WGS) entry which is preliminary data.</text>
</comment>
<sequence>MVVEAFVPSVNQSIETGIEEIRVQIAEPLNDGFLNFGIGFEIQVLYQRSEDMKITWCEIRAVGMLFQNIPSETLFEIMCNRGRMQSGFVVQRQDTFREQSRSFPAHCLVQQGQCGTITGSLNGRSTHVEINWHQTLVVPEDCGHNFLRGWCCF</sequence>
<accession>A0A4Y1ZZD4</accession>